<comment type="caution">
    <text evidence="2">The sequence shown here is derived from an EMBL/GenBank/DDBJ whole genome shotgun (WGS) entry which is preliminary data.</text>
</comment>
<feature type="transmembrane region" description="Helical" evidence="1">
    <location>
        <begin position="5"/>
        <end position="21"/>
    </location>
</feature>
<reference evidence="2 3" key="1">
    <citation type="submission" date="2020-04" db="EMBL/GenBank/DDBJ databases">
        <title>Whole-genome sequencing of Vibrio spp. from China reveals different genetic environments of blaCTX-M-14 among diverse lineages.</title>
        <authorList>
            <person name="Zheng Z."/>
            <person name="Ye L."/>
            <person name="Chen S."/>
        </authorList>
    </citation>
    <scope>NUCLEOTIDE SEQUENCE [LARGE SCALE GENOMIC DNA]</scope>
    <source>
        <strain evidence="2 3">Vb1636</strain>
    </source>
</reference>
<sequence length="137" mass="15009">ANVSSVVLIIYSLIMFYLVSIENESLSATYTLPNNSLLALISAMMSYLYCKHLRIQLLEPQALDFTSRLFKDVLHFFVFVLVAVSLSHVTAAIMVWFSGAVRSIGVDPLTLEGGLIYHTVLGLLGAAGINAHNMLFA</sequence>
<proteinExistence type="predicted"/>
<feature type="transmembrane region" description="Helical" evidence="1">
    <location>
        <begin position="73"/>
        <end position="96"/>
    </location>
</feature>
<accession>A0A7Y0R3E6</accession>
<keyword evidence="1" id="KW-1133">Transmembrane helix</keyword>
<feature type="transmembrane region" description="Helical" evidence="1">
    <location>
        <begin position="116"/>
        <end position="136"/>
    </location>
</feature>
<dbReference type="Proteomes" id="UP000565155">
    <property type="component" value="Unassembled WGS sequence"/>
</dbReference>
<dbReference type="EMBL" id="JABCMA010001363">
    <property type="protein sequence ID" value="NMR78084.1"/>
    <property type="molecule type" value="Genomic_DNA"/>
</dbReference>
<dbReference type="AlphaFoldDB" id="A0A7Y0R3E6"/>
<feature type="transmembrane region" description="Helical" evidence="1">
    <location>
        <begin position="33"/>
        <end position="50"/>
    </location>
</feature>
<feature type="non-terminal residue" evidence="2">
    <location>
        <position position="1"/>
    </location>
</feature>
<keyword evidence="1" id="KW-0472">Membrane</keyword>
<feature type="non-terminal residue" evidence="2">
    <location>
        <position position="137"/>
    </location>
</feature>
<evidence type="ECO:0000313" key="2">
    <source>
        <dbReference type="EMBL" id="NMR78084.1"/>
    </source>
</evidence>
<evidence type="ECO:0000256" key="1">
    <source>
        <dbReference type="SAM" id="Phobius"/>
    </source>
</evidence>
<evidence type="ECO:0000313" key="3">
    <source>
        <dbReference type="Proteomes" id="UP000565155"/>
    </source>
</evidence>
<name>A0A7Y0R3E6_VIBAL</name>
<organism evidence="2 3">
    <name type="scientific">Vibrio alginolyticus</name>
    <dbReference type="NCBI Taxonomy" id="663"/>
    <lineage>
        <taxon>Bacteria</taxon>
        <taxon>Pseudomonadati</taxon>
        <taxon>Pseudomonadota</taxon>
        <taxon>Gammaproteobacteria</taxon>
        <taxon>Vibrionales</taxon>
        <taxon>Vibrionaceae</taxon>
        <taxon>Vibrio</taxon>
    </lineage>
</organism>
<keyword evidence="1" id="KW-0812">Transmembrane</keyword>
<gene>
    <name evidence="2" type="ORF">HKB35_31385</name>
</gene>
<protein>
    <submittedName>
        <fullName evidence="2">Diguanylate phosphodiesterase</fullName>
    </submittedName>
</protein>